<keyword evidence="2" id="KW-1133">Transmembrane helix</keyword>
<name>A0A8H7MAG4_9PEZI</name>
<feature type="transmembrane region" description="Helical" evidence="2">
    <location>
        <begin position="81"/>
        <end position="101"/>
    </location>
</feature>
<dbReference type="Proteomes" id="UP000627934">
    <property type="component" value="Unassembled WGS sequence"/>
</dbReference>
<keyword evidence="2" id="KW-0472">Membrane</keyword>
<gene>
    <name evidence="3" type="ORF">BFW01_g10520</name>
</gene>
<evidence type="ECO:0000256" key="1">
    <source>
        <dbReference type="SAM" id="MobiDB-lite"/>
    </source>
</evidence>
<dbReference type="EMBL" id="MDYX01000024">
    <property type="protein sequence ID" value="KAF9629317.1"/>
    <property type="molecule type" value="Genomic_DNA"/>
</dbReference>
<proteinExistence type="predicted"/>
<reference evidence="3" key="1">
    <citation type="submission" date="2016-08" db="EMBL/GenBank/DDBJ databases">
        <authorList>
            <person name="Yan J."/>
        </authorList>
    </citation>
    <scope>NUCLEOTIDE SEQUENCE</scope>
    <source>
        <strain evidence="3">CSS-01s</strain>
    </source>
</reference>
<protein>
    <submittedName>
        <fullName evidence="3">Amino-acid permease inda1 protein</fullName>
    </submittedName>
</protein>
<sequence>MADKADKADAVEKGGVKTSGSDDVPPVYSEPQGGYSEVHEEQLGIWTRMGFTPKSFQRRTKADFYTAVWPLGGGVNDAEGFFKSYLALFVVIFFWICGYFWKKTGWLKLSQIDVDSGRREVDWDPVMAERARVAAMPKWRRALNVVI</sequence>
<evidence type="ECO:0000313" key="4">
    <source>
        <dbReference type="Proteomes" id="UP000627934"/>
    </source>
</evidence>
<evidence type="ECO:0000256" key="2">
    <source>
        <dbReference type="SAM" id="Phobius"/>
    </source>
</evidence>
<keyword evidence="2" id="KW-0812">Transmembrane</keyword>
<reference evidence="3" key="2">
    <citation type="journal article" date="2018" name="DNA Res.">
        <title>Comparative genome and transcriptome analyses reveal adaptations to opportunistic infections in woody plant degrading pathogens of Botryosphaeriaceae.</title>
        <authorList>
            <person name="Yan J.Y."/>
            <person name="Zhao W.S."/>
            <person name="Chen Z."/>
            <person name="Xing Q.K."/>
            <person name="Zhang W."/>
            <person name="Chethana K.W.T."/>
            <person name="Xue M.F."/>
            <person name="Xu J.P."/>
            <person name="Phillips A.J.L."/>
            <person name="Wang Y."/>
            <person name="Liu J.H."/>
            <person name="Liu M."/>
            <person name="Zhou Y."/>
            <person name="Jayawardena R.S."/>
            <person name="Manawasinghe I.S."/>
            <person name="Huang J.B."/>
            <person name="Qiao G.H."/>
            <person name="Fu C.Y."/>
            <person name="Guo F.F."/>
            <person name="Dissanayake A.J."/>
            <person name="Peng Y.L."/>
            <person name="Hyde K.D."/>
            <person name="Li X.H."/>
        </authorList>
    </citation>
    <scope>NUCLEOTIDE SEQUENCE</scope>
    <source>
        <strain evidence="3">CSS-01s</strain>
    </source>
</reference>
<feature type="region of interest" description="Disordered" evidence="1">
    <location>
        <begin position="1"/>
        <end position="31"/>
    </location>
</feature>
<organism evidence="3 4">
    <name type="scientific">Lasiodiplodia theobromae</name>
    <dbReference type="NCBI Taxonomy" id="45133"/>
    <lineage>
        <taxon>Eukaryota</taxon>
        <taxon>Fungi</taxon>
        <taxon>Dikarya</taxon>
        <taxon>Ascomycota</taxon>
        <taxon>Pezizomycotina</taxon>
        <taxon>Dothideomycetes</taxon>
        <taxon>Dothideomycetes incertae sedis</taxon>
        <taxon>Botryosphaeriales</taxon>
        <taxon>Botryosphaeriaceae</taxon>
        <taxon>Lasiodiplodia</taxon>
    </lineage>
</organism>
<comment type="caution">
    <text evidence="3">The sequence shown here is derived from an EMBL/GenBank/DDBJ whole genome shotgun (WGS) entry which is preliminary data.</text>
</comment>
<feature type="compositionally biased region" description="Basic and acidic residues" evidence="1">
    <location>
        <begin position="1"/>
        <end position="15"/>
    </location>
</feature>
<accession>A0A8H7MAG4</accession>
<dbReference type="AlphaFoldDB" id="A0A8H7MAG4"/>
<evidence type="ECO:0000313" key="3">
    <source>
        <dbReference type="EMBL" id="KAF9629317.1"/>
    </source>
</evidence>